<name>A0A9W5TZX6_9BACI</name>
<dbReference type="Proteomes" id="UP000621492">
    <property type="component" value="Unassembled WGS sequence"/>
</dbReference>
<reference evidence="1" key="2">
    <citation type="submission" date="2020-09" db="EMBL/GenBank/DDBJ databases">
        <authorList>
            <person name="Sun Q."/>
            <person name="Zhou Y."/>
        </authorList>
    </citation>
    <scope>NUCLEOTIDE SEQUENCE</scope>
    <source>
        <strain evidence="1">CGMCC 1.15454</strain>
    </source>
</reference>
<evidence type="ECO:0000313" key="1">
    <source>
        <dbReference type="EMBL" id="GGB53191.1"/>
    </source>
</evidence>
<proteinExistence type="predicted"/>
<comment type="caution">
    <text evidence="1">The sequence shown here is derived from an EMBL/GenBank/DDBJ whole genome shotgun (WGS) entry which is preliminary data.</text>
</comment>
<accession>A0A9W5TZX6</accession>
<keyword evidence="2" id="KW-1185">Reference proteome</keyword>
<sequence length="68" mass="7979">MIEQNTQNEQLPNEVKSVFAELNVIKHLYKAGINKTKGFSTSYLFIFVFSQSRISWQKSVSILRQQER</sequence>
<evidence type="ECO:0000313" key="2">
    <source>
        <dbReference type="Proteomes" id="UP000621492"/>
    </source>
</evidence>
<dbReference type="AlphaFoldDB" id="A0A9W5TZX6"/>
<reference evidence="1" key="1">
    <citation type="journal article" date="2014" name="Int. J. Syst. Evol. Microbiol.">
        <title>Complete genome sequence of Corynebacterium casei LMG S-19264T (=DSM 44701T), isolated from a smear-ripened cheese.</title>
        <authorList>
            <consortium name="US DOE Joint Genome Institute (JGI-PGF)"/>
            <person name="Walter F."/>
            <person name="Albersmeier A."/>
            <person name="Kalinowski J."/>
            <person name="Ruckert C."/>
        </authorList>
    </citation>
    <scope>NUCLEOTIDE SEQUENCE</scope>
    <source>
        <strain evidence="1">CGMCC 1.15454</strain>
    </source>
</reference>
<dbReference type="EMBL" id="BMJD01000033">
    <property type="protein sequence ID" value="GGB53191.1"/>
    <property type="molecule type" value="Genomic_DNA"/>
</dbReference>
<protein>
    <submittedName>
        <fullName evidence="1">Uncharacterized protein</fullName>
    </submittedName>
</protein>
<organism evidence="1 2">
    <name type="scientific">Lentibacillus populi</name>
    <dbReference type="NCBI Taxonomy" id="1827502"/>
    <lineage>
        <taxon>Bacteria</taxon>
        <taxon>Bacillati</taxon>
        <taxon>Bacillota</taxon>
        <taxon>Bacilli</taxon>
        <taxon>Bacillales</taxon>
        <taxon>Bacillaceae</taxon>
        <taxon>Lentibacillus</taxon>
    </lineage>
</organism>
<gene>
    <name evidence="1" type="ORF">GCM10011409_33460</name>
</gene>